<dbReference type="Proteomes" id="UP001295740">
    <property type="component" value="Unassembled WGS sequence"/>
</dbReference>
<sequence length="107" mass="11038">MAYGDNVELVTDAFLDPKIPVSIRPQISKPHTANPPLPSSGDLNYGHHAHGDAHHGMSMDATSHSVYLAGVEGTHGRGGCTGDKIGTLGSACQNLDTTLSCASVMLG</sequence>
<evidence type="ECO:0000256" key="1">
    <source>
        <dbReference type="SAM" id="MobiDB-lite"/>
    </source>
</evidence>
<name>A0AAI8V9G0_9PEZI</name>
<protein>
    <submittedName>
        <fullName evidence="2">Uu.00g108790.m01.CDS01</fullName>
    </submittedName>
</protein>
<comment type="caution">
    <text evidence="2">The sequence shown here is derived from an EMBL/GenBank/DDBJ whole genome shotgun (WGS) entry which is preliminary data.</text>
</comment>
<evidence type="ECO:0000313" key="2">
    <source>
        <dbReference type="EMBL" id="CAJ2503485.1"/>
    </source>
</evidence>
<accession>A0AAI8V9G0</accession>
<organism evidence="2 3">
    <name type="scientific">Anthostomella pinea</name>
    <dbReference type="NCBI Taxonomy" id="933095"/>
    <lineage>
        <taxon>Eukaryota</taxon>
        <taxon>Fungi</taxon>
        <taxon>Dikarya</taxon>
        <taxon>Ascomycota</taxon>
        <taxon>Pezizomycotina</taxon>
        <taxon>Sordariomycetes</taxon>
        <taxon>Xylariomycetidae</taxon>
        <taxon>Xylariales</taxon>
        <taxon>Xylariaceae</taxon>
        <taxon>Anthostomella</taxon>
    </lineage>
</organism>
<proteinExistence type="predicted"/>
<reference evidence="2" key="1">
    <citation type="submission" date="2023-10" db="EMBL/GenBank/DDBJ databases">
        <authorList>
            <person name="Hackl T."/>
        </authorList>
    </citation>
    <scope>NUCLEOTIDE SEQUENCE</scope>
</reference>
<dbReference type="EMBL" id="CAUWAG010000006">
    <property type="protein sequence ID" value="CAJ2503485.1"/>
    <property type="molecule type" value="Genomic_DNA"/>
</dbReference>
<gene>
    <name evidence="2" type="ORF">KHLLAP_LOCUS3953</name>
</gene>
<feature type="region of interest" description="Disordered" evidence="1">
    <location>
        <begin position="25"/>
        <end position="56"/>
    </location>
</feature>
<dbReference type="AlphaFoldDB" id="A0AAI8V9G0"/>
<evidence type="ECO:0000313" key="3">
    <source>
        <dbReference type="Proteomes" id="UP001295740"/>
    </source>
</evidence>
<keyword evidence="3" id="KW-1185">Reference proteome</keyword>